<feature type="domain" description="HTH tetR-type" evidence="4">
    <location>
        <begin position="35"/>
        <end position="95"/>
    </location>
</feature>
<dbReference type="InterPro" id="IPR036271">
    <property type="entry name" value="Tet_transcr_reg_TetR-rel_C_sf"/>
</dbReference>
<keyword evidence="1 2" id="KW-0238">DNA-binding</keyword>
<feature type="DNA-binding region" description="H-T-H motif" evidence="2">
    <location>
        <begin position="58"/>
        <end position="77"/>
    </location>
</feature>
<dbReference type="Gene3D" id="1.10.10.60">
    <property type="entry name" value="Homeodomain-like"/>
    <property type="match status" value="1"/>
</dbReference>
<evidence type="ECO:0000313" key="5">
    <source>
        <dbReference type="EMBL" id="GII96840.1"/>
    </source>
</evidence>
<dbReference type="SUPFAM" id="SSF46689">
    <property type="entry name" value="Homeodomain-like"/>
    <property type="match status" value="1"/>
</dbReference>
<protein>
    <submittedName>
        <fullName evidence="5">TetR family transcriptional regulator</fullName>
    </submittedName>
</protein>
<dbReference type="PANTHER" id="PTHR30055:SF226">
    <property type="entry name" value="HTH-TYPE TRANSCRIPTIONAL REGULATOR PKSA"/>
    <property type="match status" value="1"/>
</dbReference>
<evidence type="ECO:0000259" key="4">
    <source>
        <dbReference type="PROSITE" id="PS50977"/>
    </source>
</evidence>
<dbReference type="PROSITE" id="PS50977">
    <property type="entry name" value="HTH_TETR_2"/>
    <property type="match status" value="1"/>
</dbReference>
<dbReference type="Gene3D" id="1.10.357.10">
    <property type="entry name" value="Tetracycline Repressor, domain 2"/>
    <property type="match status" value="1"/>
</dbReference>
<dbReference type="Proteomes" id="UP000606172">
    <property type="component" value="Unassembled WGS sequence"/>
</dbReference>
<dbReference type="SUPFAM" id="SSF48498">
    <property type="entry name" value="Tetracyclin repressor-like, C-terminal domain"/>
    <property type="match status" value="1"/>
</dbReference>
<name>A0A919V954_9ACTN</name>
<dbReference type="InterPro" id="IPR041490">
    <property type="entry name" value="KstR2_TetR_C"/>
</dbReference>
<dbReference type="Pfam" id="PF17932">
    <property type="entry name" value="TetR_C_24"/>
    <property type="match status" value="1"/>
</dbReference>
<feature type="compositionally biased region" description="Basic and acidic residues" evidence="3">
    <location>
        <begin position="22"/>
        <end position="37"/>
    </location>
</feature>
<dbReference type="InterPro" id="IPR050109">
    <property type="entry name" value="HTH-type_TetR-like_transc_reg"/>
</dbReference>
<dbReference type="GO" id="GO:0003700">
    <property type="term" value="F:DNA-binding transcription factor activity"/>
    <property type="evidence" value="ECO:0007669"/>
    <property type="project" value="TreeGrafter"/>
</dbReference>
<reference evidence="5" key="1">
    <citation type="submission" date="2021-01" db="EMBL/GenBank/DDBJ databases">
        <title>Whole genome shotgun sequence of Sinosporangium siamense NBRC 109515.</title>
        <authorList>
            <person name="Komaki H."/>
            <person name="Tamura T."/>
        </authorList>
    </citation>
    <scope>NUCLEOTIDE SEQUENCE</scope>
    <source>
        <strain evidence="5">NBRC 109515</strain>
    </source>
</reference>
<gene>
    <name evidence="5" type="ORF">Ssi02_70710</name>
</gene>
<evidence type="ECO:0000256" key="2">
    <source>
        <dbReference type="PROSITE-ProRule" id="PRU00335"/>
    </source>
</evidence>
<dbReference type="PRINTS" id="PR00455">
    <property type="entry name" value="HTHTETR"/>
</dbReference>
<organism evidence="5 6">
    <name type="scientific">Sinosporangium siamense</name>
    <dbReference type="NCBI Taxonomy" id="1367973"/>
    <lineage>
        <taxon>Bacteria</taxon>
        <taxon>Bacillati</taxon>
        <taxon>Actinomycetota</taxon>
        <taxon>Actinomycetes</taxon>
        <taxon>Streptosporangiales</taxon>
        <taxon>Streptosporangiaceae</taxon>
        <taxon>Sinosporangium</taxon>
    </lineage>
</organism>
<dbReference type="AlphaFoldDB" id="A0A919V954"/>
<dbReference type="InterPro" id="IPR009057">
    <property type="entry name" value="Homeodomain-like_sf"/>
</dbReference>
<proteinExistence type="predicted"/>
<dbReference type="EMBL" id="BOOW01000050">
    <property type="protein sequence ID" value="GII96840.1"/>
    <property type="molecule type" value="Genomic_DNA"/>
</dbReference>
<sequence>MSAPGEQRKRRTTSYSRAGADSSRKHVDSDGTKGQQTRERLLKATAVILTEKGYSGTRLGDIAKRAELQAPAIYYYYDSREALIEEVVRRGQQSAQEHVENALAQLPEGTPLLERIRCAVEEHLRVVLDLSEFTTAAIRNMGQLPEGMRQQIRSDHKNYGALWQRLFEEAQANGEIRADVDVTAARLLIIGALNWSPEWWTPRVCDIDDVVAAALALTSGLVTDQ</sequence>
<feature type="region of interest" description="Disordered" evidence="3">
    <location>
        <begin position="1"/>
        <end position="37"/>
    </location>
</feature>
<dbReference type="GO" id="GO:0000976">
    <property type="term" value="F:transcription cis-regulatory region binding"/>
    <property type="evidence" value="ECO:0007669"/>
    <property type="project" value="TreeGrafter"/>
</dbReference>
<dbReference type="PANTHER" id="PTHR30055">
    <property type="entry name" value="HTH-TYPE TRANSCRIPTIONAL REGULATOR RUTR"/>
    <property type="match status" value="1"/>
</dbReference>
<comment type="caution">
    <text evidence="5">The sequence shown here is derived from an EMBL/GenBank/DDBJ whole genome shotgun (WGS) entry which is preliminary data.</text>
</comment>
<keyword evidence="6" id="KW-1185">Reference proteome</keyword>
<dbReference type="Pfam" id="PF00440">
    <property type="entry name" value="TetR_N"/>
    <property type="match status" value="1"/>
</dbReference>
<evidence type="ECO:0000313" key="6">
    <source>
        <dbReference type="Proteomes" id="UP000606172"/>
    </source>
</evidence>
<dbReference type="InterPro" id="IPR001647">
    <property type="entry name" value="HTH_TetR"/>
</dbReference>
<evidence type="ECO:0000256" key="3">
    <source>
        <dbReference type="SAM" id="MobiDB-lite"/>
    </source>
</evidence>
<evidence type="ECO:0000256" key="1">
    <source>
        <dbReference type="ARBA" id="ARBA00023125"/>
    </source>
</evidence>
<dbReference type="RefSeq" id="WP_204031974.1">
    <property type="nucleotide sequence ID" value="NZ_BOOW01000050.1"/>
</dbReference>
<accession>A0A919V954</accession>